<dbReference type="RefSeq" id="WP_094410310.1">
    <property type="nucleotide sequence ID" value="NZ_BMJZ01000003.1"/>
</dbReference>
<dbReference type="InterPro" id="IPR050595">
    <property type="entry name" value="Bact_response_regulator"/>
</dbReference>
<keyword evidence="5" id="KW-1185">Reference proteome</keyword>
<dbReference type="InterPro" id="IPR001789">
    <property type="entry name" value="Sig_transdc_resp-reg_receiver"/>
</dbReference>
<dbReference type="Pfam" id="PF00072">
    <property type="entry name" value="Response_reg"/>
    <property type="match status" value="1"/>
</dbReference>
<dbReference type="InterPro" id="IPR036457">
    <property type="entry name" value="PPM-type-like_dom_sf"/>
</dbReference>
<evidence type="ECO:0000313" key="5">
    <source>
        <dbReference type="Proteomes" id="UP000216361"/>
    </source>
</evidence>
<dbReference type="PANTHER" id="PTHR44591:SF3">
    <property type="entry name" value="RESPONSE REGULATORY DOMAIN-CONTAINING PROTEIN"/>
    <property type="match status" value="1"/>
</dbReference>
<dbReference type="AlphaFoldDB" id="A0A255XI59"/>
<evidence type="ECO:0000256" key="2">
    <source>
        <dbReference type="PROSITE-ProRule" id="PRU00169"/>
    </source>
</evidence>
<dbReference type="InterPro" id="IPR011006">
    <property type="entry name" value="CheY-like_superfamily"/>
</dbReference>
<comment type="caution">
    <text evidence="4">The sequence shown here is derived from an EMBL/GenBank/DDBJ whole genome shotgun (WGS) entry which is preliminary data.</text>
</comment>
<organism evidence="4 5">
    <name type="scientific">Elstera cyanobacteriorum</name>
    <dbReference type="NCBI Taxonomy" id="2022747"/>
    <lineage>
        <taxon>Bacteria</taxon>
        <taxon>Pseudomonadati</taxon>
        <taxon>Pseudomonadota</taxon>
        <taxon>Alphaproteobacteria</taxon>
        <taxon>Rhodospirillales</taxon>
        <taxon>Rhodospirillaceae</taxon>
        <taxon>Elstera</taxon>
    </lineage>
</organism>
<dbReference type="PROSITE" id="PS50110">
    <property type="entry name" value="RESPONSE_REGULATORY"/>
    <property type="match status" value="1"/>
</dbReference>
<dbReference type="SMART" id="SM00448">
    <property type="entry name" value="REC"/>
    <property type="match status" value="1"/>
</dbReference>
<dbReference type="Pfam" id="PF07228">
    <property type="entry name" value="SpoIIE"/>
    <property type="match status" value="1"/>
</dbReference>
<evidence type="ECO:0000313" key="4">
    <source>
        <dbReference type="EMBL" id="OYQ16673.1"/>
    </source>
</evidence>
<dbReference type="InterPro" id="IPR001932">
    <property type="entry name" value="PPM-type_phosphatase-like_dom"/>
</dbReference>
<feature type="modified residue" description="4-aspartylphosphate" evidence="2">
    <location>
        <position position="73"/>
    </location>
</feature>
<protein>
    <recommendedName>
        <fullName evidence="3">Response regulatory domain-containing protein</fullName>
    </recommendedName>
</protein>
<dbReference type="GO" id="GO:0000160">
    <property type="term" value="P:phosphorelay signal transduction system"/>
    <property type="evidence" value="ECO:0007669"/>
    <property type="project" value="InterPro"/>
</dbReference>
<evidence type="ECO:0000256" key="1">
    <source>
        <dbReference type="ARBA" id="ARBA00022553"/>
    </source>
</evidence>
<reference evidence="4 5" key="1">
    <citation type="submission" date="2017-07" db="EMBL/GenBank/DDBJ databases">
        <title>Elstera cyanobacteriorum sp. nov., a novel bacterium isolated from cyanobacterial aggregates in a eutrophic lake.</title>
        <authorList>
            <person name="Cai H."/>
        </authorList>
    </citation>
    <scope>NUCLEOTIDE SEQUENCE [LARGE SCALE GENOMIC DNA]</scope>
    <source>
        <strain evidence="4 5">TH019</strain>
    </source>
</reference>
<dbReference type="Proteomes" id="UP000216361">
    <property type="component" value="Unassembled WGS sequence"/>
</dbReference>
<gene>
    <name evidence="4" type="ORF">CHR90_16920</name>
</gene>
<evidence type="ECO:0000259" key="3">
    <source>
        <dbReference type="PROSITE" id="PS50110"/>
    </source>
</evidence>
<sequence>MMSALASPLAPVAEAPPVPRLERLLIVEDDGFSQQLIDLYLRRAGFSELTAAHDGRAALDLAKTERFDLVLLDLNLPRVSGVDVLRRLKRDGLLTDTPVIVISSMTNMDEIVQCLDLGADGYLPKPFNVRLLDERVSACLELRRLKREALAQIDRRQQDQQAIKALHTLLQAAPEGGDPARLGVDSACLSLPAPQGGGDLSLITRTSSGLLWAALGSVAATGATAPLAAAYGLLHLRSLLDQETAPEAVLTRLNRQLSQSANGWTCPPIALTLLALTPETGAFTLASAGGLDPLLIDLHRGLMPLPVDRGRPLARRADAIYSAFPGVLSPDTALVLTSAGVADAQDAGGMSFGDQRLKRCLSDAETSDPRALAAAARTALTHFTGPTPLPDDASLLVLRRLSPSV</sequence>
<name>A0A255XI59_9PROT</name>
<dbReference type="CDD" id="cd17574">
    <property type="entry name" value="REC_OmpR"/>
    <property type="match status" value="1"/>
</dbReference>
<dbReference type="Gene3D" id="3.40.50.2300">
    <property type="match status" value="1"/>
</dbReference>
<feature type="domain" description="Response regulatory" evidence="3">
    <location>
        <begin position="23"/>
        <end position="140"/>
    </location>
</feature>
<dbReference type="EMBL" id="NOXS01000035">
    <property type="protein sequence ID" value="OYQ16673.1"/>
    <property type="molecule type" value="Genomic_DNA"/>
</dbReference>
<accession>A0A255XI59</accession>
<dbReference type="Gene3D" id="3.60.40.10">
    <property type="entry name" value="PPM-type phosphatase domain"/>
    <property type="match status" value="1"/>
</dbReference>
<keyword evidence="1 2" id="KW-0597">Phosphoprotein</keyword>
<dbReference type="PANTHER" id="PTHR44591">
    <property type="entry name" value="STRESS RESPONSE REGULATOR PROTEIN 1"/>
    <property type="match status" value="1"/>
</dbReference>
<dbReference type="SUPFAM" id="SSF52172">
    <property type="entry name" value="CheY-like"/>
    <property type="match status" value="1"/>
</dbReference>
<dbReference type="OrthoDB" id="9793549at2"/>
<proteinExistence type="predicted"/>